<keyword evidence="3" id="KW-1185">Reference proteome</keyword>
<dbReference type="EMBL" id="PEOG01000005">
    <property type="protein sequence ID" value="PIM55150.1"/>
    <property type="molecule type" value="Genomic_DNA"/>
</dbReference>
<evidence type="ECO:0000256" key="1">
    <source>
        <dbReference type="SAM" id="Phobius"/>
    </source>
</evidence>
<dbReference type="AlphaFoldDB" id="A0A2G9CFD4"/>
<organism evidence="2 3">
    <name type="scientific">Roseateles chitinivorans</name>
    <dbReference type="NCBI Taxonomy" id="2917965"/>
    <lineage>
        <taxon>Bacteria</taxon>
        <taxon>Pseudomonadati</taxon>
        <taxon>Pseudomonadota</taxon>
        <taxon>Betaproteobacteria</taxon>
        <taxon>Burkholderiales</taxon>
        <taxon>Sphaerotilaceae</taxon>
        <taxon>Roseateles</taxon>
    </lineage>
</organism>
<dbReference type="InterPro" id="IPR017850">
    <property type="entry name" value="Alkaline_phosphatase_core_sf"/>
</dbReference>
<feature type="transmembrane region" description="Helical" evidence="1">
    <location>
        <begin position="130"/>
        <end position="154"/>
    </location>
</feature>
<accession>A0A2G9CFD4</accession>
<feature type="transmembrane region" description="Helical" evidence="1">
    <location>
        <begin position="44"/>
        <end position="68"/>
    </location>
</feature>
<comment type="caution">
    <text evidence="2">The sequence shown here is derived from an EMBL/GenBank/DDBJ whole genome shotgun (WGS) entry which is preliminary data.</text>
</comment>
<dbReference type="Proteomes" id="UP000231501">
    <property type="component" value="Unassembled WGS sequence"/>
</dbReference>
<gene>
    <name evidence="2" type="ORF">CS062_01045</name>
</gene>
<keyword evidence="1" id="KW-0812">Transmembrane</keyword>
<dbReference type="Gene3D" id="3.40.720.10">
    <property type="entry name" value="Alkaline Phosphatase, subunit A"/>
    <property type="match status" value="1"/>
</dbReference>
<feature type="transmembrane region" description="Helical" evidence="1">
    <location>
        <begin position="101"/>
        <end position="121"/>
    </location>
</feature>
<proteinExistence type="predicted"/>
<sequence length="457" mass="50347">MGLLWQFPVRFVATVLALHAPSWLSVWIFQVPRAEERPLFNLDLLLGAAVACFSSLGGALVLTAAWAADGLRAAAKNYHFMSTVDFVDAARFVDMLHLPALVSPSMLGALGGVAICMWLVLRLTRHARLLALPLLIVAVLAAGCDIVNGSFHWFGMDKDKRAVSLNFAGSPAWNVWAAERQSFPVSGPGTRIANPVTYRSLQSWQADRPGQSAVLILVESMGQPRAPALNRWLENRLMTPRLKARWDTRTAEELFSGSTTFGELRTLCGLHVHYSRLDEALASDCLPRQWMAKGVTSIGLHGFGLRMFDRSAWWPRIGLQPWNWRDSALPRSMNCNPAFPGVCDADVLAQAVGLAQEPGRFVYALTLDTHLPLDFKRLPPLPDDLREACAASATPLEACQLVRQLGDLLTRLEVLLAASGTTPFLVVVGDHAPPFSERLNRDAFAQDRVPLFIMKPR</sequence>
<keyword evidence="1" id="KW-1133">Transmembrane helix</keyword>
<feature type="transmembrane region" description="Helical" evidence="1">
    <location>
        <begin position="12"/>
        <end position="32"/>
    </location>
</feature>
<evidence type="ECO:0008006" key="4">
    <source>
        <dbReference type="Google" id="ProtNLM"/>
    </source>
</evidence>
<evidence type="ECO:0000313" key="3">
    <source>
        <dbReference type="Proteomes" id="UP000231501"/>
    </source>
</evidence>
<reference evidence="2 3" key="1">
    <citation type="submission" date="2017-11" db="EMBL/GenBank/DDBJ databases">
        <title>Draft genome sequence of Mitsuaria sp. HWN-4.</title>
        <authorList>
            <person name="Gundlapally S.R."/>
        </authorList>
    </citation>
    <scope>NUCLEOTIDE SEQUENCE [LARGE SCALE GENOMIC DNA]</scope>
    <source>
        <strain evidence="2 3">HWN-4</strain>
    </source>
</reference>
<protein>
    <recommendedName>
        <fullName evidence="4">Sulfatase N-terminal domain-containing protein</fullName>
    </recommendedName>
</protein>
<keyword evidence="1" id="KW-0472">Membrane</keyword>
<evidence type="ECO:0000313" key="2">
    <source>
        <dbReference type="EMBL" id="PIM55150.1"/>
    </source>
</evidence>
<name>A0A2G9CFD4_9BURK</name>